<keyword evidence="3" id="KW-1185">Reference proteome</keyword>
<dbReference type="RefSeq" id="WP_141659002.1">
    <property type="nucleotide sequence ID" value="NZ_CYHE01000016.1"/>
</dbReference>
<dbReference type="EMBL" id="CYHE01000016">
    <property type="protein sequence ID" value="CUB00123.1"/>
    <property type="molecule type" value="Genomic_DNA"/>
</dbReference>
<gene>
    <name evidence="2" type="ORF">Ga0061067_11647</name>
</gene>
<evidence type="ECO:0000256" key="1">
    <source>
        <dbReference type="SAM" id="MobiDB-lite"/>
    </source>
</evidence>
<protein>
    <submittedName>
        <fullName evidence="2">Uncharacterized protein</fullName>
    </submittedName>
</protein>
<evidence type="ECO:0000313" key="2">
    <source>
        <dbReference type="EMBL" id="CUB00123.1"/>
    </source>
</evidence>
<dbReference type="AlphaFoldDB" id="A0A0K6IAT1"/>
<dbReference type="Proteomes" id="UP000183900">
    <property type="component" value="Unassembled WGS sequence"/>
</dbReference>
<organism evidence="2 3">
    <name type="scientific">Pannonibacter indicus</name>
    <dbReference type="NCBI Taxonomy" id="466044"/>
    <lineage>
        <taxon>Bacteria</taxon>
        <taxon>Pseudomonadati</taxon>
        <taxon>Pseudomonadota</taxon>
        <taxon>Alphaproteobacteria</taxon>
        <taxon>Hyphomicrobiales</taxon>
        <taxon>Stappiaceae</taxon>
        <taxon>Pannonibacter</taxon>
    </lineage>
</organism>
<evidence type="ECO:0000313" key="3">
    <source>
        <dbReference type="Proteomes" id="UP000183900"/>
    </source>
</evidence>
<accession>A0A0K6IAT1</accession>
<name>A0A0K6IAT1_9HYPH</name>
<reference evidence="3" key="1">
    <citation type="submission" date="2015-08" db="EMBL/GenBank/DDBJ databases">
        <authorList>
            <person name="Varghese N."/>
        </authorList>
    </citation>
    <scope>NUCLEOTIDE SEQUENCE [LARGE SCALE GENOMIC DNA]</scope>
    <source>
        <strain evidence="3">DSM 23407</strain>
    </source>
</reference>
<dbReference type="OrthoDB" id="9903436at2"/>
<feature type="region of interest" description="Disordered" evidence="1">
    <location>
        <begin position="76"/>
        <end position="95"/>
    </location>
</feature>
<dbReference type="PROSITE" id="PS51257">
    <property type="entry name" value="PROKAR_LIPOPROTEIN"/>
    <property type="match status" value="1"/>
</dbReference>
<sequence length="112" mass="11488">MRAIAALGVVVLLGGCASEPDTSVFSMVSAPITGKRPQTSLPPLPPTIAQDGEEVSGVLDDQAREANLERLKKLSEARAAGAGRNGTSASAAELARLRDAHGKAALQEIEGQ</sequence>
<proteinExistence type="predicted"/>